<dbReference type="RefSeq" id="WP_379188777.1">
    <property type="nucleotide sequence ID" value="NZ_JBHSOW010000047.1"/>
</dbReference>
<gene>
    <name evidence="1" type="ORF">ACFPYJ_14040</name>
</gene>
<dbReference type="SUPFAM" id="SSF55136">
    <property type="entry name" value="Probable bacterial effector-binding domain"/>
    <property type="match status" value="1"/>
</dbReference>
<sequence>MRLELRNDPLTLTLYGTAAAQDKNKSMSNQVMEAIRQTWAAVGEMGLTTTGINYVAYEQDQVLFAGVDLTSPQPEQSTLTKREYHAAQYAYYKHIGPYHQLPDVHHQIQSDLRSAEHPFVSPTIEVYGHWNEDETKLETEIYYPLLTALTCPICAQTNKCDLTASEGCWCTREIFPQAIFELVDDRKKGKACICKECLDQFKRNV</sequence>
<protein>
    <submittedName>
        <fullName evidence="1">Cysteine-rich CWC family protein</fullName>
    </submittedName>
</protein>
<dbReference type="Pfam" id="PF14375">
    <property type="entry name" value="Cys_rich_CWC"/>
    <property type="match status" value="1"/>
</dbReference>
<dbReference type="Proteomes" id="UP001596047">
    <property type="component" value="Unassembled WGS sequence"/>
</dbReference>
<reference evidence="2" key="1">
    <citation type="journal article" date="2019" name="Int. J. Syst. Evol. Microbiol.">
        <title>The Global Catalogue of Microorganisms (GCM) 10K type strain sequencing project: providing services to taxonomists for standard genome sequencing and annotation.</title>
        <authorList>
            <consortium name="The Broad Institute Genomics Platform"/>
            <consortium name="The Broad Institute Genome Sequencing Center for Infectious Disease"/>
            <person name="Wu L."/>
            <person name="Ma J."/>
        </authorList>
    </citation>
    <scope>NUCLEOTIDE SEQUENCE [LARGE SCALE GENOMIC DNA]</scope>
    <source>
        <strain evidence="2">CGMCC 1.3240</strain>
    </source>
</reference>
<dbReference type="Gene3D" id="3.20.80.10">
    <property type="entry name" value="Regulatory factor, effector binding domain"/>
    <property type="match status" value="1"/>
</dbReference>
<dbReference type="InterPro" id="IPR032720">
    <property type="entry name" value="Cys_rich_CWC"/>
</dbReference>
<keyword evidence="2" id="KW-1185">Reference proteome</keyword>
<accession>A0ABW0VXQ5</accession>
<dbReference type="InterPro" id="IPR011256">
    <property type="entry name" value="Reg_factor_effector_dom_sf"/>
</dbReference>
<evidence type="ECO:0000313" key="1">
    <source>
        <dbReference type="EMBL" id="MFC5650228.1"/>
    </source>
</evidence>
<comment type="caution">
    <text evidence="1">The sequence shown here is derived from an EMBL/GenBank/DDBJ whole genome shotgun (WGS) entry which is preliminary data.</text>
</comment>
<name>A0ABW0VXQ5_9BACL</name>
<evidence type="ECO:0000313" key="2">
    <source>
        <dbReference type="Proteomes" id="UP001596047"/>
    </source>
</evidence>
<dbReference type="EMBL" id="JBHSOW010000047">
    <property type="protein sequence ID" value="MFC5650228.1"/>
    <property type="molecule type" value="Genomic_DNA"/>
</dbReference>
<organism evidence="1 2">
    <name type="scientific">Paenibacillus solisilvae</name>
    <dbReference type="NCBI Taxonomy" id="2486751"/>
    <lineage>
        <taxon>Bacteria</taxon>
        <taxon>Bacillati</taxon>
        <taxon>Bacillota</taxon>
        <taxon>Bacilli</taxon>
        <taxon>Bacillales</taxon>
        <taxon>Paenibacillaceae</taxon>
        <taxon>Paenibacillus</taxon>
    </lineage>
</organism>
<proteinExistence type="predicted"/>